<feature type="domain" description="DUF4706" evidence="2">
    <location>
        <begin position="16"/>
        <end position="127"/>
    </location>
</feature>
<name>A0ABP0FCR9_CLALP</name>
<dbReference type="Proteomes" id="UP001642483">
    <property type="component" value="Unassembled WGS sequence"/>
</dbReference>
<organism evidence="3 4">
    <name type="scientific">Clavelina lepadiformis</name>
    <name type="common">Light-bulb sea squirt</name>
    <name type="synonym">Ascidia lepadiformis</name>
    <dbReference type="NCBI Taxonomy" id="159417"/>
    <lineage>
        <taxon>Eukaryota</taxon>
        <taxon>Metazoa</taxon>
        <taxon>Chordata</taxon>
        <taxon>Tunicata</taxon>
        <taxon>Ascidiacea</taxon>
        <taxon>Aplousobranchia</taxon>
        <taxon>Clavelinidae</taxon>
        <taxon>Clavelina</taxon>
    </lineage>
</organism>
<feature type="compositionally biased region" description="Basic and acidic residues" evidence="1">
    <location>
        <begin position="101"/>
        <end position="113"/>
    </location>
</feature>
<dbReference type="InterPro" id="IPR031600">
    <property type="entry name" value="DUF4706"/>
</dbReference>
<comment type="caution">
    <text evidence="3">The sequence shown here is derived from an EMBL/GenBank/DDBJ whole genome shotgun (WGS) entry which is preliminary data.</text>
</comment>
<gene>
    <name evidence="3" type="ORF">CVLEPA_LOCUS5536</name>
</gene>
<proteinExistence type="predicted"/>
<feature type="compositionally biased region" description="Basic and acidic residues" evidence="1">
    <location>
        <begin position="287"/>
        <end position="300"/>
    </location>
</feature>
<dbReference type="PANTHER" id="PTHR34394:SF1">
    <property type="entry name" value="SIMILAR TO RIKEN CDNA 2310022B05"/>
    <property type="match status" value="1"/>
</dbReference>
<evidence type="ECO:0000313" key="4">
    <source>
        <dbReference type="Proteomes" id="UP001642483"/>
    </source>
</evidence>
<sequence>MALWTSDPVKAKIVHKYFASLNPMAAKIIEAKSRIKHSYSKDDWKRMSVAEQEEAINKYIITPDATARYRMTKTEPIPNCERLFPRLVMETGQSYVKCLDDSKDKESWRDEHSSPFAWETRSQMNMSMPKSISQNNPGKNKDEKRSSSTALLNPVLQNGMKERTNGQRNSKNKIKKQTQQEKIILAEEVKVVVLQPKSANQQRLCNESKNKDRPMYSLPNKDQRRPVDQKPKSSSSRINPRVSLTLDDTESLTLEDDTGAIRNLEVAMKEEQEAREKAHINRRIPVSKKEETEKPVKNSIEDPNLNSDEVLKNSDGLPLLDRSKEQDETSEDGNSQLLVRKSGFEFLDNW</sequence>
<evidence type="ECO:0000313" key="3">
    <source>
        <dbReference type="EMBL" id="CAK8676027.1"/>
    </source>
</evidence>
<dbReference type="Pfam" id="PF15797">
    <property type="entry name" value="DUF4706"/>
    <property type="match status" value="1"/>
</dbReference>
<evidence type="ECO:0000256" key="1">
    <source>
        <dbReference type="SAM" id="MobiDB-lite"/>
    </source>
</evidence>
<protein>
    <recommendedName>
        <fullName evidence="2">DUF4706 domain-containing protein</fullName>
    </recommendedName>
</protein>
<keyword evidence="4" id="KW-1185">Reference proteome</keyword>
<feature type="region of interest" description="Disordered" evidence="1">
    <location>
        <begin position="272"/>
        <end position="350"/>
    </location>
</feature>
<feature type="region of interest" description="Disordered" evidence="1">
    <location>
        <begin position="101"/>
        <end position="179"/>
    </location>
</feature>
<feature type="region of interest" description="Disordered" evidence="1">
    <location>
        <begin position="202"/>
        <end position="251"/>
    </location>
</feature>
<reference evidence="3 4" key="1">
    <citation type="submission" date="2024-02" db="EMBL/GenBank/DDBJ databases">
        <authorList>
            <person name="Daric V."/>
            <person name="Darras S."/>
        </authorList>
    </citation>
    <scope>NUCLEOTIDE SEQUENCE [LARGE SCALE GENOMIC DNA]</scope>
</reference>
<dbReference type="PANTHER" id="PTHR34394">
    <property type="entry name" value="SIMILAR TO RIKEN CDNA 2310022B05"/>
    <property type="match status" value="1"/>
</dbReference>
<dbReference type="EMBL" id="CAWYQH010000024">
    <property type="protein sequence ID" value="CAK8676027.1"/>
    <property type="molecule type" value="Genomic_DNA"/>
</dbReference>
<feature type="compositionally biased region" description="Basic and acidic residues" evidence="1">
    <location>
        <begin position="221"/>
        <end position="231"/>
    </location>
</feature>
<feature type="compositionally biased region" description="Polar residues" evidence="1">
    <location>
        <begin position="120"/>
        <end position="138"/>
    </location>
</feature>
<evidence type="ECO:0000259" key="2">
    <source>
        <dbReference type="Pfam" id="PF15797"/>
    </source>
</evidence>
<accession>A0ABP0FCR9</accession>